<dbReference type="Gene3D" id="3.90.180.10">
    <property type="entry name" value="Medium-chain alcohol dehydrogenases, catalytic domain"/>
    <property type="match status" value="1"/>
</dbReference>
<reference evidence="4" key="1">
    <citation type="journal article" date="2016" name="Proc. Natl. Acad. Sci. U.S.A.">
        <title>Comparative genomics of biotechnologically important yeasts.</title>
        <authorList>
            <person name="Riley R."/>
            <person name="Haridas S."/>
            <person name="Wolfe K.H."/>
            <person name="Lopes M.R."/>
            <person name="Hittinger C.T."/>
            <person name="Goeker M."/>
            <person name="Salamov A.A."/>
            <person name="Wisecaver J.H."/>
            <person name="Long T.M."/>
            <person name="Calvey C.H."/>
            <person name="Aerts A.L."/>
            <person name="Barry K.W."/>
            <person name="Choi C."/>
            <person name="Clum A."/>
            <person name="Coughlan A.Y."/>
            <person name="Deshpande S."/>
            <person name="Douglass A.P."/>
            <person name="Hanson S.J."/>
            <person name="Klenk H.-P."/>
            <person name="LaButti K.M."/>
            <person name="Lapidus A."/>
            <person name="Lindquist E.A."/>
            <person name="Lipzen A.M."/>
            <person name="Meier-Kolthoff J.P."/>
            <person name="Ohm R.A."/>
            <person name="Otillar R.P."/>
            <person name="Pangilinan J.L."/>
            <person name="Peng Y."/>
            <person name="Rokas A."/>
            <person name="Rosa C.A."/>
            <person name="Scheuner C."/>
            <person name="Sibirny A.A."/>
            <person name="Slot J.C."/>
            <person name="Stielow J.B."/>
            <person name="Sun H."/>
            <person name="Kurtzman C.P."/>
            <person name="Blackwell M."/>
            <person name="Grigoriev I.V."/>
            <person name="Jeffries T.W."/>
        </authorList>
    </citation>
    <scope>NUCLEOTIDE SEQUENCE [LARGE SCALE GENOMIC DNA]</scope>
    <source>
        <strain evidence="4">NRRL Y-1626</strain>
    </source>
</reference>
<proteinExistence type="predicted"/>
<dbReference type="InterPro" id="IPR013154">
    <property type="entry name" value="ADH-like_N"/>
</dbReference>
<dbReference type="OrthoDB" id="201656at2759"/>
<feature type="region of interest" description="Disordered" evidence="1">
    <location>
        <begin position="1"/>
        <end position="23"/>
    </location>
</feature>
<dbReference type="SUPFAM" id="SSF50129">
    <property type="entry name" value="GroES-like"/>
    <property type="match status" value="1"/>
</dbReference>
<evidence type="ECO:0000313" key="3">
    <source>
        <dbReference type="EMBL" id="OBA28967.1"/>
    </source>
</evidence>
<feature type="domain" description="Alcohol dehydrogenase-like N-terminal" evidence="2">
    <location>
        <begin position="66"/>
        <end position="148"/>
    </location>
</feature>
<dbReference type="AlphaFoldDB" id="A0A1B7TJQ2"/>
<protein>
    <recommendedName>
        <fullName evidence="2">Alcohol dehydrogenase-like N-terminal domain-containing protein</fullName>
    </recommendedName>
</protein>
<dbReference type="Proteomes" id="UP000092321">
    <property type="component" value="Unassembled WGS sequence"/>
</dbReference>
<evidence type="ECO:0000256" key="1">
    <source>
        <dbReference type="SAM" id="MobiDB-lite"/>
    </source>
</evidence>
<evidence type="ECO:0000313" key="4">
    <source>
        <dbReference type="Proteomes" id="UP000092321"/>
    </source>
</evidence>
<gene>
    <name evidence="3" type="ORF">HANVADRAFT_50919</name>
</gene>
<dbReference type="InterPro" id="IPR052585">
    <property type="entry name" value="Lipid_raft_assoc_Zn_ADH"/>
</dbReference>
<comment type="caution">
    <text evidence="3">The sequence shown here is derived from an EMBL/GenBank/DDBJ whole genome shotgun (WGS) entry which is preliminary data.</text>
</comment>
<organism evidence="3 4">
    <name type="scientific">Hanseniaspora valbyensis NRRL Y-1626</name>
    <dbReference type="NCBI Taxonomy" id="766949"/>
    <lineage>
        <taxon>Eukaryota</taxon>
        <taxon>Fungi</taxon>
        <taxon>Dikarya</taxon>
        <taxon>Ascomycota</taxon>
        <taxon>Saccharomycotina</taxon>
        <taxon>Saccharomycetes</taxon>
        <taxon>Saccharomycodales</taxon>
        <taxon>Saccharomycodaceae</taxon>
        <taxon>Hanseniaspora</taxon>
    </lineage>
</organism>
<keyword evidence="4" id="KW-1185">Reference proteome</keyword>
<dbReference type="Gene3D" id="3.40.50.720">
    <property type="entry name" value="NAD(P)-binding Rossmann-like Domain"/>
    <property type="match status" value="1"/>
</dbReference>
<dbReference type="Pfam" id="PF13602">
    <property type="entry name" value="ADH_zinc_N_2"/>
    <property type="match status" value="1"/>
</dbReference>
<accession>A0A1B7TJQ2</accession>
<dbReference type="PANTHER" id="PTHR43482:SF1">
    <property type="entry name" value="PROTEIN AST1-RELATED"/>
    <property type="match status" value="1"/>
</dbReference>
<dbReference type="Pfam" id="PF08240">
    <property type="entry name" value="ADH_N"/>
    <property type="match status" value="1"/>
</dbReference>
<dbReference type="EMBL" id="LXPE01000001">
    <property type="protein sequence ID" value="OBA28967.1"/>
    <property type="molecule type" value="Genomic_DNA"/>
</dbReference>
<name>A0A1B7TJQ2_9ASCO</name>
<evidence type="ECO:0000259" key="2">
    <source>
        <dbReference type="Pfam" id="PF08240"/>
    </source>
</evidence>
<sequence>MSHLKPSRGYLNSDPKPLPQEENVLKRQPRPLRMVKYVPTKRLQYNIPIKEFDFSYDHKISKKLKKNEVIIQVEYVGLNGLDWKIKNGFDYAYDNSIVDFNSETCLGIEFAGEIIEVADKMDSDLNFQIGRKVMGIYYDIHNGTMESCIKVNLKTNLVIAQPNEISSILAGGSIFNLLTVLQIFRNILYKEIDTFKANNANILIIGGATNTSVMLLKYLNKMVNVKNVTIIASYDGCEYLKNIFYQWNENNWNFINYYENDHKDELLDIVKTFGKYKYVFNFVGGEEYLSFSNELVKSKGYFISTVGSLMSNYSTDIYPESYYGSSVDNLKSWASSFWKFYYYKFQFNFNYDAQLLMEAEDLLQNQQTTDETRVLTCQINKVYDWKDFKEAFRQLKSQKTKGKIILKIEKF</sequence>
<dbReference type="PANTHER" id="PTHR43482">
    <property type="entry name" value="PROTEIN AST1-RELATED"/>
    <property type="match status" value="1"/>
</dbReference>
<dbReference type="InterPro" id="IPR011032">
    <property type="entry name" value="GroES-like_sf"/>
</dbReference>